<evidence type="ECO:0000256" key="4">
    <source>
        <dbReference type="SAM" id="MobiDB-lite"/>
    </source>
</evidence>
<dbReference type="InterPro" id="IPR002123">
    <property type="entry name" value="Plipid/glycerol_acylTrfase"/>
</dbReference>
<feature type="domain" description="Phospholipid/glycerol acyltransferase" evidence="6">
    <location>
        <begin position="129"/>
        <end position="261"/>
    </location>
</feature>
<dbReference type="GO" id="GO:0016746">
    <property type="term" value="F:acyltransferase activity"/>
    <property type="evidence" value="ECO:0007669"/>
    <property type="project" value="UniProtKB-KW"/>
</dbReference>
<evidence type="ECO:0000256" key="2">
    <source>
        <dbReference type="ARBA" id="ARBA00022679"/>
    </source>
</evidence>
<feature type="transmembrane region" description="Helical" evidence="5">
    <location>
        <begin position="167"/>
        <end position="184"/>
    </location>
</feature>
<evidence type="ECO:0000259" key="6">
    <source>
        <dbReference type="SMART" id="SM00563"/>
    </source>
</evidence>
<evidence type="ECO:0000313" key="8">
    <source>
        <dbReference type="Proteomes" id="UP000799302"/>
    </source>
</evidence>
<dbReference type="Pfam" id="PF16076">
    <property type="entry name" value="Acyltransf_C"/>
    <property type="match status" value="1"/>
</dbReference>
<dbReference type="PANTHER" id="PTHR10983:SF16">
    <property type="entry name" value="LYSOCARDIOLIPIN ACYLTRANSFERASE 1"/>
    <property type="match status" value="1"/>
</dbReference>
<dbReference type="Pfam" id="PF01553">
    <property type="entry name" value="Acyltransferase"/>
    <property type="match status" value="1"/>
</dbReference>
<dbReference type="AlphaFoldDB" id="A0A6A6UC52"/>
<dbReference type="GO" id="GO:0005783">
    <property type="term" value="C:endoplasmic reticulum"/>
    <property type="evidence" value="ECO:0007669"/>
    <property type="project" value="TreeGrafter"/>
</dbReference>
<feature type="transmembrane region" description="Helical" evidence="5">
    <location>
        <begin position="138"/>
        <end position="161"/>
    </location>
</feature>
<keyword evidence="2 7" id="KW-0808">Transferase</keyword>
<evidence type="ECO:0000256" key="5">
    <source>
        <dbReference type="SAM" id="Phobius"/>
    </source>
</evidence>
<evidence type="ECO:0000256" key="3">
    <source>
        <dbReference type="ARBA" id="ARBA00023315"/>
    </source>
</evidence>
<evidence type="ECO:0000256" key="1">
    <source>
        <dbReference type="ARBA" id="ARBA00008655"/>
    </source>
</evidence>
<reference evidence="7" key="1">
    <citation type="journal article" date="2020" name="Stud. Mycol.">
        <title>101 Dothideomycetes genomes: a test case for predicting lifestyles and emergence of pathogens.</title>
        <authorList>
            <person name="Haridas S."/>
            <person name="Albert R."/>
            <person name="Binder M."/>
            <person name="Bloem J."/>
            <person name="Labutti K."/>
            <person name="Salamov A."/>
            <person name="Andreopoulos B."/>
            <person name="Baker S."/>
            <person name="Barry K."/>
            <person name="Bills G."/>
            <person name="Bluhm B."/>
            <person name="Cannon C."/>
            <person name="Castanera R."/>
            <person name="Culley D."/>
            <person name="Daum C."/>
            <person name="Ezra D."/>
            <person name="Gonzalez J."/>
            <person name="Henrissat B."/>
            <person name="Kuo A."/>
            <person name="Liang C."/>
            <person name="Lipzen A."/>
            <person name="Lutzoni F."/>
            <person name="Magnuson J."/>
            <person name="Mondo S."/>
            <person name="Nolan M."/>
            <person name="Ohm R."/>
            <person name="Pangilinan J."/>
            <person name="Park H.-J."/>
            <person name="Ramirez L."/>
            <person name="Alfaro M."/>
            <person name="Sun H."/>
            <person name="Tritt A."/>
            <person name="Yoshinaga Y."/>
            <person name="Zwiers L.-H."/>
            <person name="Turgeon B."/>
            <person name="Goodwin S."/>
            <person name="Spatafora J."/>
            <person name="Crous P."/>
            <person name="Grigoriev I."/>
        </authorList>
    </citation>
    <scope>NUCLEOTIDE SEQUENCE</scope>
    <source>
        <strain evidence="7">CBS 115976</strain>
    </source>
</reference>
<dbReference type="EMBL" id="MU004235">
    <property type="protein sequence ID" value="KAF2668933.1"/>
    <property type="molecule type" value="Genomic_DNA"/>
</dbReference>
<dbReference type="SUPFAM" id="SSF69593">
    <property type="entry name" value="Glycerol-3-phosphate (1)-acyltransferase"/>
    <property type="match status" value="1"/>
</dbReference>
<dbReference type="CDD" id="cd07990">
    <property type="entry name" value="LPLAT_LCLAT1-like"/>
    <property type="match status" value="1"/>
</dbReference>
<proteinExistence type="inferred from homology"/>
<gene>
    <name evidence="7" type="ORF">BT63DRAFT_413415</name>
</gene>
<keyword evidence="8" id="KW-1185">Reference proteome</keyword>
<protein>
    <submittedName>
        <fullName evidence="7">Acyltransferase-like protein</fullName>
    </submittedName>
</protein>
<dbReference type="Proteomes" id="UP000799302">
    <property type="component" value="Unassembled WGS sequence"/>
</dbReference>
<dbReference type="InterPro" id="IPR032098">
    <property type="entry name" value="Acyltransf_C"/>
</dbReference>
<comment type="similarity">
    <text evidence="1">Belongs to the 1-acyl-sn-glycerol-3-phosphate acyltransferase family.</text>
</comment>
<organism evidence="7 8">
    <name type="scientific">Microthyrium microscopicum</name>
    <dbReference type="NCBI Taxonomy" id="703497"/>
    <lineage>
        <taxon>Eukaryota</taxon>
        <taxon>Fungi</taxon>
        <taxon>Dikarya</taxon>
        <taxon>Ascomycota</taxon>
        <taxon>Pezizomycotina</taxon>
        <taxon>Dothideomycetes</taxon>
        <taxon>Dothideomycetes incertae sedis</taxon>
        <taxon>Microthyriales</taxon>
        <taxon>Microthyriaceae</taxon>
        <taxon>Microthyrium</taxon>
    </lineage>
</organism>
<dbReference type="PANTHER" id="PTHR10983">
    <property type="entry name" value="1-ACYLGLYCEROL-3-PHOSPHATE ACYLTRANSFERASE-RELATED"/>
    <property type="match status" value="1"/>
</dbReference>
<keyword evidence="3 7" id="KW-0012">Acyltransferase</keyword>
<keyword evidence="5" id="KW-0472">Membrane</keyword>
<dbReference type="GO" id="GO:0036149">
    <property type="term" value="P:phosphatidylinositol acyl-chain remodeling"/>
    <property type="evidence" value="ECO:0007669"/>
    <property type="project" value="TreeGrafter"/>
</dbReference>
<dbReference type="OrthoDB" id="189226at2759"/>
<feature type="transmembrane region" description="Helical" evidence="5">
    <location>
        <begin position="45"/>
        <end position="68"/>
    </location>
</feature>
<keyword evidence="5" id="KW-1133">Transmembrane helix</keyword>
<accession>A0A6A6UC52</accession>
<feature type="region of interest" description="Disordered" evidence="4">
    <location>
        <begin position="1"/>
        <end position="33"/>
    </location>
</feature>
<sequence length="444" mass="51064">MDAQGLRKRPLDTSAPAKPIPNAAITDDQPEKHGSSMQATRLASLVFYFFVSGICLHFQQFLGVPLYWYNQDWYYAWQAFTKRQFGIVLITLQEWWSPMKVRVSGDKSIQGQIRLQPNGRLRLDFPERIIIVSNHQLYIDWLFMWWAAFTAKMHGHIFIILKDSLRFIPMLGPGMMFFSFLFLSRHWETDKPRFQHRLRKLKQAHRGPLSGSGDLDPMWLLIFPEGTTLSTTGRESSRKWAEKTGIKDTTNVLLPRSRGLQYCIQELEGTIDYIYDCTVAYNGLPKGKYGQDYFTLRGTYLEGRGPPYCNMHWRRFAVSSIPVHDEKAFDNWLHERWVEKDTLLEHFTEHGQFPCDEAAIVVEEAEEKETAHSTGVNGNGVAPSAIKREPTDPVCSSVSPNHPLEFVQVFSSALAVPLAWKLGKFVWLVVRIALLIASFGQLKF</sequence>
<keyword evidence="5" id="KW-0812">Transmembrane</keyword>
<dbReference type="SMART" id="SM00563">
    <property type="entry name" value="PlsC"/>
    <property type="match status" value="1"/>
</dbReference>
<evidence type="ECO:0000313" key="7">
    <source>
        <dbReference type="EMBL" id="KAF2668933.1"/>
    </source>
</evidence>
<name>A0A6A6UC52_9PEZI</name>